<protein>
    <submittedName>
        <fullName evidence="1">Uncharacterized protein</fullName>
    </submittedName>
</protein>
<name>A0ACC0L134_CHOFU</name>
<sequence>MDNNLPYAVRVMGIMCLVAIILFFLICLCRGLCEKCFDREINRIYPEDIVIHNMGATEQPLPSYEEVTRPASAVTTRQLQRRRRNHRHDKLTSDHVNNNEKVDTNTQLDGDSTEESTIGDGDNDNESSGIRNIGNDSVWWYTAAYTAGASTEKQPEKAMDITSQISIEVTAITTSVTGLTDGRLLILLTSTLMTDISMVQQRAIKDIVMIVEQIINIVITNAILDVLSLQNEKLRNETGCQTLRCEKAVPGPTVDFLQLINDDDDDDEVVWILCI</sequence>
<reference evidence="1 2" key="1">
    <citation type="journal article" date="2022" name="Genome Biol. Evol.">
        <title>The Spruce Budworm Genome: Reconstructing the Evolutionary History of Antifreeze Proteins.</title>
        <authorList>
            <person name="Beliveau C."/>
            <person name="Gagne P."/>
            <person name="Picq S."/>
            <person name="Vernygora O."/>
            <person name="Keeling C.I."/>
            <person name="Pinkney K."/>
            <person name="Doucet D."/>
            <person name="Wen F."/>
            <person name="Johnston J.S."/>
            <person name="Maaroufi H."/>
            <person name="Boyle B."/>
            <person name="Laroche J."/>
            <person name="Dewar K."/>
            <person name="Juretic N."/>
            <person name="Blackburn G."/>
            <person name="Nisole A."/>
            <person name="Brunet B."/>
            <person name="Brandao M."/>
            <person name="Lumley L."/>
            <person name="Duan J."/>
            <person name="Quan G."/>
            <person name="Lucarotti C.J."/>
            <person name="Roe A.D."/>
            <person name="Sperling F.A.H."/>
            <person name="Levesque R.C."/>
            <person name="Cusson M."/>
        </authorList>
    </citation>
    <scope>NUCLEOTIDE SEQUENCE [LARGE SCALE GENOMIC DNA]</scope>
    <source>
        <strain evidence="1">Glfc:IPQL:Cfum</strain>
    </source>
</reference>
<organism evidence="1 2">
    <name type="scientific">Choristoneura fumiferana</name>
    <name type="common">Spruce budworm moth</name>
    <name type="synonym">Archips fumiferana</name>
    <dbReference type="NCBI Taxonomy" id="7141"/>
    <lineage>
        <taxon>Eukaryota</taxon>
        <taxon>Metazoa</taxon>
        <taxon>Ecdysozoa</taxon>
        <taxon>Arthropoda</taxon>
        <taxon>Hexapoda</taxon>
        <taxon>Insecta</taxon>
        <taxon>Pterygota</taxon>
        <taxon>Neoptera</taxon>
        <taxon>Endopterygota</taxon>
        <taxon>Lepidoptera</taxon>
        <taxon>Glossata</taxon>
        <taxon>Ditrysia</taxon>
        <taxon>Tortricoidea</taxon>
        <taxon>Tortricidae</taxon>
        <taxon>Tortricinae</taxon>
        <taxon>Choristoneura</taxon>
    </lineage>
</organism>
<dbReference type="Proteomes" id="UP001064048">
    <property type="component" value="Chromosome 9"/>
</dbReference>
<dbReference type="EMBL" id="CM046109">
    <property type="protein sequence ID" value="KAI8442556.1"/>
    <property type="molecule type" value="Genomic_DNA"/>
</dbReference>
<gene>
    <name evidence="1" type="ORF">MSG28_006017</name>
</gene>
<proteinExistence type="predicted"/>
<evidence type="ECO:0000313" key="1">
    <source>
        <dbReference type="EMBL" id="KAI8442556.1"/>
    </source>
</evidence>
<accession>A0ACC0L134</accession>
<keyword evidence="2" id="KW-1185">Reference proteome</keyword>
<evidence type="ECO:0000313" key="2">
    <source>
        <dbReference type="Proteomes" id="UP001064048"/>
    </source>
</evidence>
<comment type="caution">
    <text evidence="1">The sequence shown here is derived from an EMBL/GenBank/DDBJ whole genome shotgun (WGS) entry which is preliminary data.</text>
</comment>